<evidence type="ECO:0000313" key="1">
    <source>
        <dbReference type="EMBL" id="PMD49737.1"/>
    </source>
</evidence>
<dbReference type="Proteomes" id="UP000235371">
    <property type="component" value="Unassembled WGS sequence"/>
</dbReference>
<dbReference type="GeneID" id="36590159"/>
<evidence type="ECO:0000313" key="2">
    <source>
        <dbReference type="Proteomes" id="UP000235371"/>
    </source>
</evidence>
<protein>
    <submittedName>
        <fullName evidence="1">Uncharacterized protein</fullName>
    </submittedName>
</protein>
<name>A0A2J6SG51_9HELO</name>
<dbReference type="InParanoid" id="A0A2J6SG51"/>
<accession>A0A2J6SG51</accession>
<reference evidence="1 2" key="1">
    <citation type="submission" date="2016-04" db="EMBL/GenBank/DDBJ databases">
        <title>A degradative enzymes factory behind the ericoid mycorrhizal symbiosis.</title>
        <authorList>
            <consortium name="DOE Joint Genome Institute"/>
            <person name="Martino E."/>
            <person name="Morin E."/>
            <person name="Grelet G."/>
            <person name="Kuo A."/>
            <person name="Kohler A."/>
            <person name="Daghino S."/>
            <person name="Barry K."/>
            <person name="Choi C."/>
            <person name="Cichocki N."/>
            <person name="Clum A."/>
            <person name="Copeland A."/>
            <person name="Hainaut M."/>
            <person name="Haridas S."/>
            <person name="Labutti K."/>
            <person name="Lindquist E."/>
            <person name="Lipzen A."/>
            <person name="Khouja H.-R."/>
            <person name="Murat C."/>
            <person name="Ohm R."/>
            <person name="Olson A."/>
            <person name="Spatafora J."/>
            <person name="Veneault-Fourrey C."/>
            <person name="Henrissat B."/>
            <person name="Grigoriev I."/>
            <person name="Martin F."/>
            <person name="Perotto S."/>
        </authorList>
    </citation>
    <scope>NUCLEOTIDE SEQUENCE [LARGE SCALE GENOMIC DNA]</scope>
    <source>
        <strain evidence="1 2">E</strain>
    </source>
</reference>
<sequence length="54" mass="5944">MEDCLLADVGVCCVAWGEAVIDPFPLSKPGVRDSLRKLDEGKTRYSWILYAGQA</sequence>
<dbReference type="EMBL" id="KZ613919">
    <property type="protein sequence ID" value="PMD49737.1"/>
    <property type="molecule type" value="Genomic_DNA"/>
</dbReference>
<keyword evidence="2" id="KW-1185">Reference proteome</keyword>
<gene>
    <name evidence="1" type="ORF">K444DRAFT_622365</name>
</gene>
<organism evidence="1 2">
    <name type="scientific">Hyaloscypha bicolor E</name>
    <dbReference type="NCBI Taxonomy" id="1095630"/>
    <lineage>
        <taxon>Eukaryota</taxon>
        <taxon>Fungi</taxon>
        <taxon>Dikarya</taxon>
        <taxon>Ascomycota</taxon>
        <taxon>Pezizomycotina</taxon>
        <taxon>Leotiomycetes</taxon>
        <taxon>Helotiales</taxon>
        <taxon>Hyaloscyphaceae</taxon>
        <taxon>Hyaloscypha</taxon>
        <taxon>Hyaloscypha bicolor</taxon>
    </lineage>
</organism>
<dbReference type="AlphaFoldDB" id="A0A2J6SG51"/>
<dbReference type="RefSeq" id="XP_024726641.1">
    <property type="nucleotide sequence ID" value="XM_024882082.1"/>
</dbReference>
<proteinExistence type="predicted"/>